<dbReference type="GO" id="GO:0005452">
    <property type="term" value="F:solute:inorganic anion antiporter activity"/>
    <property type="evidence" value="ECO:0007669"/>
    <property type="project" value="InterPro"/>
</dbReference>
<keyword evidence="8" id="KW-1185">Reference proteome</keyword>
<evidence type="ECO:0000256" key="4">
    <source>
        <dbReference type="ARBA" id="ARBA00023136"/>
    </source>
</evidence>
<feature type="transmembrane region" description="Helical" evidence="5">
    <location>
        <begin position="306"/>
        <end position="323"/>
    </location>
</feature>
<evidence type="ECO:0000256" key="3">
    <source>
        <dbReference type="ARBA" id="ARBA00022989"/>
    </source>
</evidence>
<dbReference type="EMBL" id="CAUJNA010001641">
    <property type="protein sequence ID" value="CAJ1388132.1"/>
    <property type="molecule type" value="Genomic_DNA"/>
</dbReference>
<feature type="transmembrane region" description="Helical" evidence="5">
    <location>
        <begin position="233"/>
        <end position="252"/>
    </location>
</feature>
<evidence type="ECO:0000256" key="5">
    <source>
        <dbReference type="SAM" id="Phobius"/>
    </source>
</evidence>
<feature type="transmembrane region" description="Helical" evidence="5">
    <location>
        <begin position="131"/>
        <end position="150"/>
    </location>
</feature>
<dbReference type="Gene3D" id="1.10.287.570">
    <property type="entry name" value="Helical hairpin bin"/>
    <property type="match status" value="1"/>
</dbReference>
<evidence type="ECO:0000313" key="8">
    <source>
        <dbReference type="Proteomes" id="UP001178507"/>
    </source>
</evidence>
<dbReference type="Pfam" id="PF00955">
    <property type="entry name" value="HCO3_cotransp"/>
    <property type="match status" value="2"/>
</dbReference>
<dbReference type="GO" id="GO:0050801">
    <property type="term" value="P:monoatomic ion homeostasis"/>
    <property type="evidence" value="ECO:0007669"/>
    <property type="project" value="TreeGrafter"/>
</dbReference>
<sequence>MPGRSGDNILCAVLALVKELDRPGLELVRRRKPRARLSSAWTLEAEAVIRNESGYITHTAKKDFGPLEFTGKIGGGLRLDLRRRAPLYISDWTDAFKAENFQKSVSSILYLFIAALAPAITFGSIDRQFPAWGIAYAIIPSIGFAVLGYLDQNLTSIIVNRPSNGLKKAPGYHLDLFVRGALTLPACAVLGLPLSVASTVPSITHVISLTTYEVKQLPQGETKVPSKVVEQRATNFLIHVLIGCALFMAPVLKFLPRAVLQGVFFYMGIASLTGNNLFDRLFLWMIWDSSKYPQYNYIQKLPIKRVHLYTFVQVVCLAILYGLKAIKETSVVFPFFMASLAIIRKALKYMFTAEELQLLDRRIPDARALGDSILCAVLALVKACQGPYN</sequence>
<dbReference type="AlphaFoldDB" id="A0AA36IIM5"/>
<evidence type="ECO:0000259" key="6">
    <source>
        <dbReference type="Pfam" id="PF00955"/>
    </source>
</evidence>
<organism evidence="7 8">
    <name type="scientific">Effrenium voratum</name>
    <dbReference type="NCBI Taxonomy" id="2562239"/>
    <lineage>
        <taxon>Eukaryota</taxon>
        <taxon>Sar</taxon>
        <taxon>Alveolata</taxon>
        <taxon>Dinophyceae</taxon>
        <taxon>Suessiales</taxon>
        <taxon>Symbiodiniaceae</taxon>
        <taxon>Effrenium</taxon>
    </lineage>
</organism>
<feature type="domain" description="Bicarbonate transporter-like transmembrane" evidence="6">
    <location>
        <begin position="74"/>
        <end position="125"/>
    </location>
</feature>
<proteinExistence type="predicted"/>
<dbReference type="GO" id="GO:0005886">
    <property type="term" value="C:plasma membrane"/>
    <property type="evidence" value="ECO:0007669"/>
    <property type="project" value="TreeGrafter"/>
</dbReference>
<name>A0AA36IIM5_9DINO</name>
<evidence type="ECO:0000256" key="1">
    <source>
        <dbReference type="ARBA" id="ARBA00004141"/>
    </source>
</evidence>
<dbReference type="GO" id="GO:0006820">
    <property type="term" value="P:monoatomic anion transport"/>
    <property type="evidence" value="ECO:0007669"/>
    <property type="project" value="InterPro"/>
</dbReference>
<evidence type="ECO:0000313" key="7">
    <source>
        <dbReference type="EMBL" id="CAJ1388132.1"/>
    </source>
</evidence>
<feature type="domain" description="Bicarbonate transporter-like transmembrane" evidence="6">
    <location>
        <begin position="128"/>
        <end position="362"/>
    </location>
</feature>
<protein>
    <recommendedName>
        <fullName evidence="6">Bicarbonate transporter-like transmembrane domain-containing protein</fullName>
    </recommendedName>
</protein>
<evidence type="ECO:0000256" key="2">
    <source>
        <dbReference type="ARBA" id="ARBA00022692"/>
    </source>
</evidence>
<dbReference type="PANTHER" id="PTHR11453">
    <property type="entry name" value="ANION EXCHANGE PROTEIN"/>
    <property type="match status" value="1"/>
</dbReference>
<reference evidence="7" key="1">
    <citation type="submission" date="2023-08" db="EMBL/GenBank/DDBJ databases">
        <authorList>
            <person name="Chen Y."/>
            <person name="Shah S."/>
            <person name="Dougan E. K."/>
            <person name="Thang M."/>
            <person name="Chan C."/>
        </authorList>
    </citation>
    <scope>NUCLEOTIDE SEQUENCE</scope>
</reference>
<feature type="transmembrane region" description="Helical" evidence="5">
    <location>
        <begin position="107"/>
        <end position="125"/>
    </location>
</feature>
<keyword evidence="3 5" id="KW-1133">Transmembrane helix</keyword>
<comment type="subcellular location">
    <subcellularLocation>
        <location evidence="1">Membrane</location>
        <topology evidence="1">Multi-pass membrane protein</topology>
    </subcellularLocation>
</comment>
<dbReference type="InterPro" id="IPR003020">
    <property type="entry name" value="HCO3_transpt_euk"/>
</dbReference>
<dbReference type="Proteomes" id="UP001178507">
    <property type="component" value="Unassembled WGS sequence"/>
</dbReference>
<gene>
    <name evidence="7" type="ORF">EVOR1521_LOCUS14064</name>
</gene>
<feature type="transmembrane region" description="Helical" evidence="5">
    <location>
        <begin position="329"/>
        <end position="347"/>
    </location>
</feature>
<comment type="caution">
    <text evidence="7">The sequence shown here is derived from an EMBL/GenBank/DDBJ whole genome shotgun (WGS) entry which is preliminary data.</text>
</comment>
<dbReference type="InterPro" id="IPR011531">
    <property type="entry name" value="HCO3_transpt-like_TM_dom"/>
</dbReference>
<accession>A0AA36IIM5</accession>
<dbReference type="PANTHER" id="PTHR11453:SF36">
    <property type="entry name" value="ANION EXCHANGE PROTEIN"/>
    <property type="match status" value="1"/>
</dbReference>
<keyword evidence="2 5" id="KW-0812">Transmembrane</keyword>
<feature type="transmembrane region" description="Helical" evidence="5">
    <location>
        <begin position="264"/>
        <end position="286"/>
    </location>
</feature>
<keyword evidence="4 5" id="KW-0472">Membrane</keyword>